<dbReference type="SUPFAM" id="SSF52499">
    <property type="entry name" value="Isochorismatase-like hydrolases"/>
    <property type="match status" value="1"/>
</dbReference>
<keyword evidence="3" id="KW-0479">Metal-binding</keyword>
<evidence type="ECO:0000256" key="2">
    <source>
        <dbReference type="ARBA" id="ARBA00022642"/>
    </source>
</evidence>
<evidence type="ECO:0000313" key="10">
    <source>
        <dbReference type="Proteomes" id="UP000695022"/>
    </source>
</evidence>
<proteinExistence type="inferred from homology"/>
<reference evidence="11" key="1">
    <citation type="submission" date="2025-08" db="UniProtKB">
        <authorList>
            <consortium name="RefSeq"/>
        </authorList>
    </citation>
    <scope>IDENTIFICATION</scope>
</reference>
<dbReference type="Gene3D" id="3.40.50.850">
    <property type="entry name" value="Isochorismatase-like"/>
    <property type="match status" value="1"/>
</dbReference>
<dbReference type="EC" id="3.5.1.19" evidence="6"/>
<dbReference type="Proteomes" id="UP000695022">
    <property type="component" value="Unplaced"/>
</dbReference>
<dbReference type="InterPro" id="IPR036380">
    <property type="entry name" value="Isochorismatase-like_sf"/>
</dbReference>
<comment type="pathway">
    <text evidence="5">Cofactor biosynthesis; nicotinate biosynthesis; nicotinate from nicotinamide: step 1/1.</text>
</comment>
<evidence type="ECO:0000256" key="6">
    <source>
        <dbReference type="ARBA" id="ARBA00039017"/>
    </source>
</evidence>
<evidence type="ECO:0000256" key="7">
    <source>
        <dbReference type="ARBA" id="ARBA00043224"/>
    </source>
</evidence>
<dbReference type="PANTHER" id="PTHR11080:SF2">
    <property type="entry name" value="LD05707P"/>
    <property type="match status" value="1"/>
</dbReference>
<dbReference type="PROSITE" id="PS50222">
    <property type="entry name" value="EF_HAND_2"/>
    <property type="match status" value="1"/>
</dbReference>
<dbReference type="RefSeq" id="XP_014664267.1">
    <property type="nucleotide sequence ID" value="XM_014808781.1"/>
</dbReference>
<protein>
    <recommendedName>
        <fullName evidence="6">nicotinamidase</fullName>
        <ecNumber evidence="6">3.5.1.19</ecNumber>
    </recommendedName>
    <alternativeName>
        <fullName evidence="7">Nicotinamide deamidase</fullName>
    </alternativeName>
</protein>
<keyword evidence="8" id="KW-0732">Signal</keyword>
<accession>A0ABM1DWE6</accession>
<comment type="similarity">
    <text evidence="1">Belongs to the isochorismatase family.</text>
</comment>
<dbReference type="PANTHER" id="PTHR11080">
    <property type="entry name" value="PYRAZINAMIDASE/NICOTINAMIDASE"/>
    <property type="match status" value="1"/>
</dbReference>
<dbReference type="GeneID" id="106806737"/>
<dbReference type="SUPFAM" id="SSF47473">
    <property type="entry name" value="EF-hand"/>
    <property type="match status" value="1"/>
</dbReference>
<dbReference type="InterPro" id="IPR011992">
    <property type="entry name" value="EF-hand-dom_pair"/>
</dbReference>
<dbReference type="Pfam" id="PF00857">
    <property type="entry name" value="Isochorismatase"/>
    <property type="match status" value="1"/>
</dbReference>
<name>A0ABM1DWE6_PRICU</name>
<evidence type="ECO:0000256" key="4">
    <source>
        <dbReference type="ARBA" id="ARBA00022801"/>
    </source>
</evidence>
<keyword evidence="2" id="KW-0662">Pyridine nucleotide biosynthesis</keyword>
<evidence type="ECO:0000256" key="3">
    <source>
        <dbReference type="ARBA" id="ARBA00022723"/>
    </source>
</evidence>
<dbReference type="InterPro" id="IPR052347">
    <property type="entry name" value="Isochorismatase_Nicotinamidase"/>
</dbReference>
<keyword evidence="4" id="KW-0378">Hydrolase</keyword>
<dbReference type="InterPro" id="IPR000868">
    <property type="entry name" value="Isochorismatase-like_dom"/>
</dbReference>
<dbReference type="InterPro" id="IPR002048">
    <property type="entry name" value="EF_hand_dom"/>
</dbReference>
<keyword evidence="10" id="KW-1185">Reference proteome</keyword>
<sequence length="383" mass="43141">MWTMGLVMSVVGSVVLIATKSRKDLRISAAPLWKTGKNEIGSSGNFFTDIVDDWKNNEEETFKKFDVDRNGLLYRSEFDELVASLLTDPYGSPYQLSEEQKEELFCHADPKMICSPVTKKTFRLLWKNWIRKILSPVTALIIVDVQNDFISGSLALVNSPAGQDGLEVVPVINGLVTEIPFDVVVYTHDWHPANHVSFVDNVALRPLHPNYTKSPDEVQVLDIVHFDDQWGTEQTMWPRHCVQQTWGAKLQENLVVVENPVKIYKGQNPDVDSYSAFFDNSRRDHTELEMELRKRGVTDVYTSGIAYDYCVGFTSLDALDLGFRVTLVEDASRGVVDDSIAAMRTALLDKGAAIVNSTKVADMVSGRDRNARLAQYLMRTIKV</sequence>
<evidence type="ECO:0000256" key="5">
    <source>
        <dbReference type="ARBA" id="ARBA00037900"/>
    </source>
</evidence>
<evidence type="ECO:0000256" key="1">
    <source>
        <dbReference type="ARBA" id="ARBA00006336"/>
    </source>
</evidence>
<gene>
    <name evidence="11" type="primary">LOC106806737</name>
</gene>
<organism evidence="10 11">
    <name type="scientific">Priapulus caudatus</name>
    <name type="common">Priapulid worm</name>
    <dbReference type="NCBI Taxonomy" id="37621"/>
    <lineage>
        <taxon>Eukaryota</taxon>
        <taxon>Metazoa</taxon>
        <taxon>Ecdysozoa</taxon>
        <taxon>Scalidophora</taxon>
        <taxon>Priapulida</taxon>
        <taxon>Priapulimorpha</taxon>
        <taxon>Priapulimorphida</taxon>
        <taxon>Priapulidae</taxon>
        <taxon>Priapulus</taxon>
    </lineage>
</organism>
<evidence type="ECO:0000256" key="8">
    <source>
        <dbReference type="SAM" id="SignalP"/>
    </source>
</evidence>
<evidence type="ECO:0000259" key="9">
    <source>
        <dbReference type="PROSITE" id="PS50222"/>
    </source>
</evidence>
<feature type="chain" id="PRO_5045745011" description="nicotinamidase" evidence="8">
    <location>
        <begin position="19"/>
        <end position="383"/>
    </location>
</feature>
<evidence type="ECO:0000313" key="11">
    <source>
        <dbReference type="RefSeq" id="XP_014664267.1"/>
    </source>
</evidence>
<dbReference type="CDD" id="cd01011">
    <property type="entry name" value="nicotinamidase"/>
    <property type="match status" value="1"/>
</dbReference>
<feature type="domain" description="EF-hand" evidence="9">
    <location>
        <begin position="59"/>
        <end position="88"/>
    </location>
</feature>
<feature type="signal peptide" evidence="8">
    <location>
        <begin position="1"/>
        <end position="18"/>
    </location>
</feature>